<dbReference type="PROSITE" id="PS00213">
    <property type="entry name" value="LIPOCALIN"/>
    <property type="match status" value="1"/>
</dbReference>
<dbReference type="PROSITE" id="PS51257">
    <property type="entry name" value="PROKAR_LIPOPROTEIN"/>
    <property type="match status" value="1"/>
</dbReference>
<dbReference type="Proteomes" id="UP001169069">
    <property type="component" value="Unassembled WGS sequence"/>
</dbReference>
<dbReference type="InterPro" id="IPR022271">
    <property type="entry name" value="Lipocalin_ApoD"/>
</dbReference>
<dbReference type="PIRSF" id="PIRSF036893">
    <property type="entry name" value="Lipocalin_ApoD"/>
    <property type="match status" value="1"/>
</dbReference>
<evidence type="ECO:0000256" key="2">
    <source>
        <dbReference type="PIRNR" id="PIRNR036893"/>
    </source>
</evidence>
<evidence type="ECO:0000313" key="4">
    <source>
        <dbReference type="EMBL" id="MDM5270916.1"/>
    </source>
</evidence>
<name>A0ABT7QW01_9BACT</name>
<comment type="caution">
    <text evidence="4">The sequence shown here is derived from an EMBL/GenBank/DDBJ whole genome shotgun (WGS) entry which is preliminary data.</text>
</comment>
<evidence type="ECO:0000256" key="1">
    <source>
        <dbReference type="ARBA" id="ARBA00006889"/>
    </source>
</evidence>
<reference evidence="4" key="1">
    <citation type="submission" date="2023-01" db="EMBL/GenBank/DDBJ databases">
        <title>Sulfurovum sp. zt1-1 genome assembly.</title>
        <authorList>
            <person name="Wang J."/>
        </authorList>
    </citation>
    <scope>NUCLEOTIDE SEQUENCE</scope>
    <source>
        <strain evidence="4">Zt1-1</strain>
    </source>
</reference>
<evidence type="ECO:0000313" key="5">
    <source>
        <dbReference type="Proteomes" id="UP001169069"/>
    </source>
</evidence>
<organism evidence="4 5">
    <name type="scientific">Sulfurovum zhangzhouensis</name>
    <dbReference type="NCBI Taxonomy" id="3019067"/>
    <lineage>
        <taxon>Bacteria</taxon>
        <taxon>Pseudomonadati</taxon>
        <taxon>Campylobacterota</taxon>
        <taxon>Epsilonproteobacteria</taxon>
        <taxon>Campylobacterales</taxon>
        <taxon>Sulfurovaceae</taxon>
        <taxon>Sulfurovum</taxon>
    </lineage>
</organism>
<accession>A0ABT7QW01</accession>
<protein>
    <submittedName>
        <fullName evidence="4">Lipocalin family protein</fullName>
    </submittedName>
</protein>
<dbReference type="PANTHER" id="PTHR10612:SF34">
    <property type="entry name" value="APOLIPOPROTEIN D"/>
    <property type="match status" value="1"/>
</dbReference>
<proteinExistence type="inferred from homology"/>
<dbReference type="InterPro" id="IPR002446">
    <property type="entry name" value="Lipocalin_bac"/>
</dbReference>
<feature type="domain" description="Lipocalin/cytosolic fatty-acid binding" evidence="3">
    <location>
        <begin position="29"/>
        <end position="166"/>
    </location>
</feature>
<keyword evidence="5" id="KW-1185">Reference proteome</keyword>
<sequence>MKYLWLSLLLIFTACVEKPEHVKPIGEFKLERYLGTWYEIARLDHSFERGLEKITATYTMREDGGVKVINRGFDTQNRRWKEAEGKAYFVENPDTGFLKVSFFGPFYGAYIVMDTDYESYTMISGPDHSYLWILSRTPYLDTEIQSHLIAKAKEAGFNTDKLIFVSHQ</sequence>
<dbReference type="PANTHER" id="PTHR10612">
    <property type="entry name" value="APOLIPOPROTEIN D"/>
    <property type="match status" value="1"/>
</dbReference>
<dbReference type="InterPro" id="IPR022272">
    <property type="entry name" value="Lipocalin_CS"/>
</dbReference>
<dbReference type="Gene3D" id="2.40.128.20">
    <property type="match status" value="1"/>
</dbReference>
<dbReference type="EMBL" id="JAQIBD010000001">
    <property type="protein sequence ID" value="MDM5270916.1"/>
    <property type="molecule type" value="Genomic_DNA"/>
</dbReference>
<dbReference type="Pfam" id="PF08212">
    <property type="entry name" value="Lipocalin_2"/>
    <property type="match status" value="1"/>
</dbReference>
<dbReference type="CDD" id="cd19438">
    <property type="entry name" value="lipocalin_Blc-like"/>
    <property type="match status" value="1"/>
</dbReference>
<dbReference type="InterPro" id="IPR000566">
    <property type="entry name" value="Lipocln_cytosolic_FA-bd_dom"/>
</dbReference>
<gene>
    <name evidence="4" type="ORF">PGH07_01845</name>
</gene>
<dbReference type="RefSeq" id="WP_289412192.1">
    <property type="nucleotide sequence ID" value="NZ_JAQIBD010000001.1"/>
</dbReference>
<dbReference type="InterPro" id="IPR047202">
    <property type="entry name" value="Lipocalin_Blc-like_dom"/>
</dbReference>
<dbReference type="PRINTS" id="PR01171">
    <property type="entry name" value="BCTLIPOCALIN"/>
</dbReference>
<comment type="similarity">
    <text evidence="1 2">Belongs to the calycin superfamily. Lipocalin family.</text>
</comment>
<evidence type="ECO:0000259" key="3">
    <source>
        <dbReference type="Pfam" id="PF08212"/>
    </source>
</evidence>
<dbReference type="SUPFAM" id="SSF50814">
    <property type="entry name" value="Lipocalins"/>
    <property type="match status" value="1"/>
</dbReference>
<dbReference type="InterPro" id="IPR012674">
    <property type="entry name" value="Calycin"/>
</dbReference>